<dbReference type="AlphaFoldDB" id="A0A561UYA9"/>
<reference evidence="1 2" key="1">
    <citation type="submission" date="2019-06" db="EMBL/GenBank/DDBJ databases">
        <title>Sequencing the genomes of 1000 actinobacteria strains.</title>
        <authorList>
            <person name="Klenk H.-P."/>
        </authorList>
    </citation>
    <scope>NUCLEOTIDE SEQUENCE [LARGE SCALE GENOMIC DNA]</scope>
    <source>
        <strain evidence="1 2">DSM 42059</strain>
    </source>
</reference>
<accession>A0A561UYA9</accession>
<evidence type="ECO:0000313" key="1">
    <source>
        <dbReference type="EMBL" id="TWG04360.1"/>
    </source>
</evidence>
<sequence length="226" mass="24963">MSELRRALRDPSGPGAPFFGSVERDRSHLACGVESGQEAVQQRSRTAAHEILGDSRPSRLFEYLLWRGCSPQIWAQSPFHSLGIEKLSILLPQARQPILHQASSEAWGFVVNIHPQPVDKIFVHRGPSSLSTGDPQAGPACPQLPQASPHLCPLFGNATPAFTAPSERRHTKRVGWAVGKLGKAGDRPGEKPPCPVYRLCRTFGCPQKPRVFHRLHPQGRWTKNRA</sequence>
<dbReference type="Proteomes" id="UP000318186">
    <property type="component" value="Unassembled WGS sequence"/>
</dbReference>
<evidence type="ECO:0000313" key="2">
    <source>
        <dbReference type="Proteomes" id="UP000318186"/>
    </source>
</evidence>
<protein>
    <submittedName>
        <fullName evidence="1">Uncharacterized protein</fullName>
    </submittedName>
</protein>
<proteinExistence type="predicted"/>
<name>A0A561UYA9_9ACTN</name>
<comment type="caution">
    <text evidence="1">The sequence shown here is derived from an EMBL/GenBank/DDBJ whole genome shotgun (WGS) entry which is preliminary data.</text>
</comment>
<dbReference type="EMBL" id="VIWW01000001">
    <property type="protein sequence ID" value="TWG04360.1"/>
    <property type="molecule type" value="Genomic_DNA"/>
</dbReference>
<organism evidence="1 2">
    <name type="scientific">Streptomyces brevispora</name>
    <dbReference type="NCBI Taxonomy" id="887462"/>
    <lineage>
        <taxon>Bacteria</taxon>
        <taxon>Bacillati</taxon>
        <taxon>Actinomycetota</taxon>
        <taxon>Actinomycetes</taxon>
        <taxon>Kitasatosporales</taxon>
        <taxon>Streptomycetaceae</taxon>
        <taxon>Streptomyces</taxon>
    </lineage>
</organism>
<gene>
    <name evidence="1" type="ORF">FHX80_112807</name>
</gene>